<protein>
    <submittedName>
        <fullName evidence="8">Sigma-70 family RNA polymerase sigma factor</fullName>
    </submittedName>
</protein>
<dbReference type="PANTHER" id="PTHR30173:SF43">
    <property type="entry name" value="ECF RNA POLYMERASE SIGMA FACTOR SIGI-RELATED"/>
    <property type="match status" value="1"/>
</dbReference>
<dbReference type="InterPro" id="IPR032710">
    <property type="entry name" value="NTF2-like_dom_sf"/>
</dbReference>
<dbReference type="Pfam" id="PF08281">
    <property type="entry name" value="Sigma70_r4_2"/>
    <property type="match status" value="1"/>
</dbReference>
<proteinExistence type="inferred from homology"/>
<dbReference type="PANTHER" id="PTHR30173">
    <property type="entry name" value="SIGMA 19 FACTOR"/>
    <property type="match status" value="1"/>
</dbReference>
<dbReference type="InterPro" id="IPR013249">
    <property type="entry name" value="RNA_pol_sigma70_r4_t2"/>
</dbReference>
<evidence type="ECO:0000256" key="1">
    <source>
        <dbReference type="ARBA" id="ARBA00010641"/>
    </source>
</evidence>
<comment type="subunit">
    <text evidence="2">Interacts transiently with the RNA polymerase catalytic core formed by RpoA, RpoB, RpoC and RpoZ (2 alpha, 1 beta, 1 beta' and 1 omega subunit) to form the RNA polymerase holoenzyme that can initiate transcription.</text>
</comment>
<evidence type="ECO:0000259" key="7">
    <source>
        <dbReference type="Pfam" id="PF08281"/>
    </source>
</evidence>
<dbReference type="Proteomes" id="UP001147700">
    <property type="component" value="Unassembled WGS sequence"/>
</dbReference>
<dbReference type="SUPFAM" id="SSF88946">
    <property type="entry name" value="Sigma2 domain of RNA polymerase sigma factors"/>
    <property type="match status" value="1"/>
</dbReference>
<name>A0ABT4RJZ3_9ACTN</name>
<dbReference type="InterPro" id="IPR052704">
    <property type="entry name" value="ECF_Sigma-70_Domain"/>
</dbReference>
<gene>
    <name evidence="8" type="ORF">OJ962_15365</name>
</gene>
<evidence type="ECO:0000256" key="4">
    <source>
        <dbReference type="ARBA" id="ARBA00023082"/>
    </source>
</evidence>
<sequence length="271" mass="29610">MNARAVAYRLLGSIGEAEDAVQEAHARWYALPEARRREVRSRDAWLVTTVSRICLDILGSARVRREHYVGEWLPEPVGTSEDPADLAELDESLSMALLVVLERMTPAERVAFVLHDVFGFRYAEIAEIVGRTEHACRQLASSGRRRADEARGRAVDPAVVAALKRAWEARDLDALVRQLDPAVIAFVDGGGHVSAARDPIAGVVPVARLLLSVLDRQPGLTLHIATVNGASGLIARAPDATVLAVTSVTTTDGRVDRLWSMRNPDKLTTWT</sequence>
<feature type="domain" description="RNA polymerase sigma-70 region 2" evidence="6">
    <location>
        <begin position="4"/>
        <end position="60"/>
    </location>
</feature>
<evidence type="ECO:0000313" key="8">
    <source>
        <dbReference type="EMBL" id="MDA0138881.1"/>
    </source>
</evidence>
<evidence type="ECO:0000256" key="5">
    <source>
        <dbReference type="ARBA" id="ARBA00023163"/>
    </source>
</evidence>
<dbReference type="Gene3D" id="1.10.10.10">
    <property type="entry name" value="Winged helix-like DNA-binding domain superfamily/Winged helix DNA-binding domain"/>
    <property type="match status" value="1"/>
</dbReference>
<accession>A0ABT4RJZ3</accession>
<evidence type="ECO:0000259" key="6">
    <source>
        <dbReference type="Pfam" id="PF04542"/>
    </source>
</evidence>
<organism evidence="8 9">
    <name type="scientific">Solirubrobacter deserti</name>
    <dbReference type="NCBI Taxonomy" id="2282478"/>
    <lineage>
        <taxon>Bacteria</taxon>
        <taxon>Bacillati</taxon>
        <taxon>Actinomycetota</taxon>
        <taxon>Thermoleophilia</taxon>
        <taxon>Solirubrobacterales</taxon>
        <taxon>Solirubrobacteraceae</taxon>
        <taxon>Solirubrobacter</taxon>
    </lineage>
</organism>
<evidence type="ECO:0000313" key="9">
    <source>
        <dbReference type="Proteomes" id="UP001147700"/>
    </source>
</evidence>
<dbReference type="InterPro" id="IPR013325">
    <property type="entry name" value="RNA_pol_sigma_r2"/>
</dbReference>
<feature type="domain" description="RNA polymerase sigma factor 70 region 4 type 2" evidence="7">
    <location>
        <begin position="95"/>
        <end position="146"/>
    </location>
</feature>
<keyword evidence="4" id="KW-0731">Sigma factor</keyword>
<comment type="caution">
    <text evidence="8">The sequence shown here is derived from an EMBL/GenBank/DDBJ whole genome shotgun (WGS) entry which is preliminary data.</text>
</comment>
<dbReference type="SUPFAM" id="SSF88659">
    <property type="entry name" value="Sigma3 and sigma4 domains of RNA polymerase sigma factors"/>
    <property type="match status" value="1"/>
</dbReference>
<keyword evidence="9" id="KW-1185">Reference proteome</keyword>
<dbReference type="NCBIfam" id="TIGR02937">
    <property type="entry name" value="sigma70-ECF"/>
    <property type="match status" value="1"/>
</dbReference>
<dbReference type="EMBL" id="JAPCID010000019">
    <property type="protein sequence ID" value="MDA0138881.1"/>
    <property type="molecule type" value="Genomic_DNA"/>
</dbReference>
<dbReference type="InterPro" id="IPR036388">
    <property type="entry name" value="WH-like_DNA-bd_sf"/>
</dbReference>
<evidence type="ECO:0000256" key="3">
    <source>
        <dbReference type="ARBA" id="ARBA00023015"/>
    </source>
</evidence>
<dbReference type="InterPro" id="IPR013324">
    <property type="entry name" value="RNA_pol_sigma_r3/r4-like"/>
</dbReference>
<dbReference type="RefSeq" id="WP_202953403.1">
    <property type="nucleotide sequence ID" value="NZ_JAPCID010000019.1"/>
</dbReference>
<dbReference type="InterPro" id="IPR014284">
    <property type="entry name" value="RNA_pol_sigma-70_dom"/>
</dbReference>
<keyword evidence="3" id="KW-0805">Transcription regulation</keyword>
<reference evidence="8" key="1">
    <citation type="submission" date="2022-10" db="EMBL/GenBank/DDBJ databases">
        <title>The WGS of Solirubrobacter sp. CPCC 204708.</title>
        <authorList>
            <person name="Jiang Z."/>
        </authorList>
    </citation>
    <scope>NUCLEOTIDE SEQUENCE</scope>
    <source>
        <strain evidence="8">CPCC 204708</strain>
    </source>
</reference>
<dbReference type="InterPro" id="IPR007627">
    <property type="entry name" value="RNA_pol_sigma70_r2"/>
</dbReference>
<dbReference type="Pfam" id="PF04542">
    <property type="entry name" value="Sigma70_r2"/>
    <property type="match status" value="1"/>
</dbReference>
<dbReference type="Gene3D" id="1.10.1740.10">
    <property type="match status" value="1"/>
</dbReference>
<evidence type="ECO:0000256" key="2">
    <source>
        <dbReference type="ARBA" id="ARBA00011344"/>
    </source>
</evidence>
<keyword evidence="5" id="KW-0804">Transcription</keyword>
<dbReference type="SUPFAM" id="SSF54427">
    <property type="entry name" value="NTF2-like"/>
    <property type="match status" value="1"/>
</dbReference>
<comment type="similarity">
    <text evidence="1">Belongs to the sigma-70 factor family. ECF subfamily.</text>
</comment>